<evidence type="ECO:0000313" key="4">
    <source>
        <dbReference type="Proteomes" id="UP000027138"/>
    </source>
</evidence>
<evidence type="ECO:0000256" key="2">
    <source>
        <dbReference type="SAM" id="SignalP"/>
    </source>
</evidence>
<dbReference type="FunFam" id="3.40.50.1110:FF:000003">
    <property type="entry name" value="GDSL esterase/lipase APG"/>
    <property type="match status" value="1"/>
</dbReference>
<dbReference type="OrthoDB" id="1600564at2759"/>
<evidence type="ECO:0008006" key="5">
    <source>
        <dbReference type="Google" id="ProtNLM"/>
    </source>
</evidence>
<dbReference type="Gene3D" id="3.40.50.1110">
    <property type="entry name" value="SGNH hydrolase"/>
    <property type="match status" value="1"/>
</dbReference>
<dbReference type="PANTHER" id="PTHR45642:SF35">
    <property type="entry name" value="GDSL ESTERASE_LIPASE APG"/>
    <property type="match status" value="1"/>
</dbReference>
<keyword evidence="4" id="KW-1185">Reference proteome</keyword>
<dbReference type="GO" id="GO:0048046">
    <property type="term" value="C:apoplast"/>
    <property type="evidence" value="ECO:0007669"/>
    <property type="project" value="TreeGrafter"/>
</dbReference>
<accession>A0A067L8L2</accession>
<dbReference type="Pfam" id="PF00657">
    <property type="entry name" value="Lipase_GDSL"/>
    <property type="match status" value="1"/>
</dbReference>
<keyword evidence="2" id="KW-0732">Signal</keyword>
<sequence>MDICYRASLVLALALALAFLISGEYAQETLVPAIITFGDSGLDVGNNDYLPTKFKANYSPYGKDFLNHRPTGRFCNGKLISDIIAETMGFKTYPPAYLSRDASGENLLIGASFASAASGFDDKIVIANNAIPLHQQLQYFKEYKSKLAKVAGSNKSMSIIKDALYLLSAGTSDFLLNYYINPQINKIYTPDQYGSFLVTAFSSFVKDLYGLGARRLGVSSLPPLGCVPAARALFGFLENGCVSRINDDAQKFNNKINFTAANLQKLLPGLKIVVFDMFKPFYDLLQTPSNYGFVEARRGCCKTETGTVETITTTLLCNSKSPGTCTNATQFVFWDGIHPSEAANQILADGLIVQGFSLI</sequence>
<dbReference type="InterPro" id="IPR036514">
    <property type="entry name" value="SGNH_hydro_sf"/>
</dbReference>
<name>A0A067L8L2_JATCU</name>
<dbReference type="SUPFAM" id="SSF52266">
    <property type="entry name" value="SGNH hydrolase"/>
    <property type="match status" value="1"/>
</dbReference>
<dbReference type="InterPro" id="IPR050592">
    <property type="entry name" value="GDSL_lipolytic_enzyme"/>
</dbReference>
<dbReference type="AlphaFoldDB" id="A0A067L8L2"/>
<dbReference type="InterPro" id="IPR035669">
    <property type="entry name" value="SGNH_plant_lipase-like"/>
</dbReference>
<dbReference type="InterPro" id="IPR001087">
    <property type="entry name" value="GDSL"/>
</dbReference>
<reference evidence="3 4" key="1">
    <citation type="journal article" date="2014" name="PLoS ONE">
        <title>Global Analysis of Gene Expression Profiles in Physic Nut (Jatropha curcas L.) Seedlings Exposed to Salt Stress.</title>
        <authorList>
            <person name="Zhang L."/>
            <person name="Zhang C."/>
            <person name="Wu P."/>
            <person name="Chen Y."/>
            <person name="Li M."/>
            <person name="Jiang H."/>
            <person name="Wu G."/>
        </authorList>
    </citation>
    <scope>NUCLEOTIDE SEQUENCE [LARGE SCALE GENOMIC DNA]</scope>
    <source>
        <strain evidence="4">cv. GZQX0401</strain>
        <tissue evidence="3">Young leaves</tissue>
    </source>
</reference>
<evidence type="ECO:0000313" key="3">
    <source>
        <dbReference type="EMBL" id="KDP40835.1"/>
    </source>
</evidence>
<dbReference type="EMBL" id="KK914327">
    <property type="protein sequence ID" value="KDP40835.1"/>
    <property type="molecule type" value="Genomic_DNA"/>
</dbReference>
<evidence type="ECO:0000256" key="1">
    <source>
        <dbReference type="ARBA" id="ARBA00008668"/>
    </source>
</evidence>
<proteinExistence type="inferred from homology"/>
<dbReference type="KEGG" id="jcu:105631519"/>
<feature type="signal peptide" evidence="2">
    <location>
        <begin position="1"/>
        <end position="26"/>
    </location>
</feature>
<organism evidence="3 4">
    <name type="scientific">Jatropha curcas</name>
    <name type="common">Barbados nut</name>
    <dbReference type="NCBI Taxonomy" id="180498"/>
    <lineage>
        <taxon>Eukaryota</taxon>
        <taxon>Viridiplantae</taxon>
        <taxon>Streptophyta</taxon>
        <taxon>Embryophyta</taxon>
        <taxon>Tracheophyta</taxon>
        <taxon>Spermatophyta</taxon>
        <taxon>Magnoliopsida</taxon>
        <taxon>eudicotyledons</taxon>
        <taxon>Gunneridae</taxon>
        <taxon>Pentapetalae</taxon>
        <taxon>rosids</taxon>
        <taxon>fabids</taxon>
        <taxon>Malpighiales</taxon>
        <taxon>Euphorbiaceae</taxon>
        <taxon>Crotonoideae</taxon>
        <taxon>Jatropheae</taxon>
        <taxon>Jatropha</taxon>
    </lineage>
</organism>
<comment type="similarity">
    <text evidence="1">Belongs to the 'GDSL' lipolytic enzyme family.</text>
</comment>
<dbReference type="GO" id="GO:0016788">
    <property type="term" value="F:hydrolase activity, acting on ester bonds"/>
    <property type="evidence" value="ECO:0007669"/>
    <property type="project" value="InterPro"/>
</dbReference>
<feature type="chain" id="PRO_5001640234" description="GDSL esterase/lipase APG" evidence="2">
    <location>
        <begin position="27"/>
        <end position="359"/>
    </location>
</feature>
<dbReference type="Proteomes" id="UP000027138">
    <property type="component" value="Unassembled WGS sequence"/>
</dbReference>
<gene>
    <name evidence="3" type="ORF">JCGZ_24834</name>
</gene>
<protein>
    <recommendedName>
        <fullName evidence="5">GDSL esterase/lipase APG</fullName>
    </recommendedName>
</protein>
<dbReference type="CDD" id="cd01837">
    <property type="entry name" value="SGNH_plant_lipase_like"/>
    <property type="match status" value="1"/>
</dbReference>
<dbReference type="PANTHER" id="PTHR45642">
    <property type="entry name" value="GDSL ESTERASE/LIPASE EXL3"/>
    <property type="match status" value="1"/>
</dbReference>